<gene>
    <name evidence="1" type="ORF">H9622_10460</name>
</gene>
<proteinExistence type="predicted"/>
<dbReference type="RefSeq" id="WP_191766338.1">
    <property type="nucleotide sequence ID" value="NZ_JACSPM010000003.1"/>
</dbReference>
<name>A0ABR8X3X4_9MICO</name>
<protein>
    <submittedName>
        <fullName evidence="1">Uncharacterized protein</fullName>
    </submittedName>
</protein>
<keyword evidence="2" id="KW-1185">Reference proteome</keyword>
<sequence length="156" mass="16514">MFLEQVPDESTPVLAAVTCECDDDDIDSGTLRLVGTTGNAAIFTAFSASGELCVISSIDVSANDWMVGSSCQSPDSFNARGAALRMTSPTESVEAYLLPDSAVAALHAARNHLTSADAPNVVFIDAYETGRERARLSKTLQEVGVMVYPEGESNVY</sequence>
<evidence type="ECO:0000313" key="2">
    <source>
        <dbReference type="Proteomes" id="UP000602532"/>
    </source>
</evidence>
<reference evidence="1 2" key="1">
    <citation type="submission" date="2020-08" db="EMBL/GenBank/DDBJ databases">
        <title>A Genomic Blueprint of the Chicken Gut Microbiome.</title>
        <authorList>
            <person name="Gilroy R."/>
            <person name="Ravi A."/>
            <person name="Getino M."/>
            <person name="Pursley I."/>
            <person name="Horton D.L."/>
            <person name="Alikhan N.-F."/>
            <person name="Baker D."/>
            <person name="Gharbi K."/>
            <person name="Hall N."/>
            <person name="Watson M."/>
            <person name="Adriaenssens E.M."/>
            <person name="Foster-Nyarko E."/>
            <person name="Jarju S."/>
            <person name="Secka A."/>
            <person name="Antonio M."/>
            <person name="Oren A."/>
            <person name="Chaudhuri R."/>
            <person name="La Ragione R.M."/>
            <person name="Hildebrand F."/>
            <person name="Pallen M.J."/>
        </authorList>
    </citation>
    <scope>NUCLEOTIDE SEQUENCE [LARGE SCALE GENOMIC DNA]</scope>
    <source>
        <strain evidence="1 2">Sa1CUA4</strain>
    </source>
</reference>
<comment type="caution">
    <text evidence="1">The sequence shown here is derived from an EMBL/GenBank/DDBJ whole genome shotgun (WGS) entry which is preliminary data.</text>
</comment>
<dbReference type="EMBL" id="JACSPM010000003">
    <property type="protein sequence ID" value="MBD8024015.1"/>
    <property type="molecule type" value="Genomic_DNA"/>
</dbReference>
<dbReference type="Proteomes" id="UP000602532">
    <property type="component" value="Unassembled WGS sequence"/>
</dbReference>
<accession>A0ABR8X3X4</accession>
<organism evidence="1 2">
    <name type="scientific">Microbacterium gallinarum</name>
    <dbReference type="NCBI Taxonomy" id="2762209"/>
    <lineage>
        <taxon>Bacteria</taxon>
        <taxon>Bacillati</taxon>
        <taxon>Actinomycetota</taxon>
        <taxon>Actinomycetes</taxon>
        <taxon>Micrococcales</taxon>
        <taxon>Microbacteriaceae</taxon>
        <taxon>Microbacterium</taxon>
    </lineage>
</organism>
<evidence type="ECO:0000313" key="1">
    <source>
        <dbReference type="EMBL" id="MBD8024015.1"/>
    </source>
</evidence>